<accession>A0A2G8LPT3</accession>
<keyword evidence="3" id="KW-1185">Reference proteome</keyword>
<sequence>MIKSKLSDRNFIIANAQVEGRAIIYCNDGFCELSGYSRADLMQRPCSCDFLQGKETNPEGIRQILNALETGEETQVEITYYRKDGKHDVVSNYICSPLQLSH</sequence>
<dbReference type="Gene3D" id="3.30.450.20">
    <property type="entry name" value="PAS domain"/>
    <property type="match status" value="1"/>
</dbReference>
<dbReference type="STRING" id="307972.A0A2G8LPT3"/>
<dbReference type="InterPro" id="IPR000014">
    <property type="entry name" value="PAS"/>
</dbReference>
<dbReference type="GO" id="GO:0005242">
    <property type="term" value="F:inward rectifier potassium channel activity"/>
    <property type="evidence" value="ECO:0007669"/>
    <property type="project" value="TreeGrafter"/>
</dbReference>
<dbReference type="PANTHER" id="PTHR10217">
    <property type="entry name" value="VOLTAGE AND LIGAND GATED POTASSIUM CHANNEL"/>
    <property type="match status" value="1"/>
</dbReference>
<proteinExistence type="predicted"/>
<dbReference type="EMBL" id="MRZV01000016">
    <property type="protein sequence ID" value="PIK62234.1"/>
    <property type="molecule type" value="Genomic_DNA"/>
</dbReference>
<dbReference type="CDD" id="cd00130">
    <property type="entry name" value="PAS"/>
    <property type="match status" value="1"/>
</dbReference>
<dbReference type="AlphaFoldDB" id="A0A2G8LPT3"/>
<feature type="domain" description="PAS" evidence="1">
    <location>
        <begin position="19"/>
        <end position="98"/>
    </location>
</feature>
<dbReference type="NCBIfam" id="TIGR00229">
    <property type="entry name" value="sensory_box"/>
    <property type="match status" value="1"/>
</dbReference>
<name>A0A2G8LPT3_STIJA</name>
<evidence type="ECO:0000313" key="2">
    <source>
        <dbReference type="EMBL" id="PIK62234.1"/>
    </source>
</evidence>
<reference evidence="2 3" key="1">
    <citation type="journal article" date="2017" name="PLoS Biol.">
        <title>The sea cucumber genome provides insights into morphological evolution and visceral regeneration.</title>
        <authorList>
            <person name="Zhang X."/>
            <person name="Sun L."/>
            <person name="Yuan J."/>
            <person name="Sun Y."/>
            <person name="Gao Y."/>
            <person name="Zhang L."/>
            <person name="Li S."/>
            <person name="Dai H."/>
            <person name="Hamel J.F."/>
            <person name="Liu C."/>
            <person name="Yu Y."/>
            <person name="Liu S."/>
            <person name="Lin W."/>
            <person name="Guo K."/>
            <person name="Jin S."/>
            <person name="Xu P."/>
            <person name="Storey K.B."/>
            <person name="Huan P."/>
            <person name="Zhang T."/>
            <person name="Zhou Y."/>
            <person name="Zhang J."/>
            <person name="Lin C."/>
            <person name="Li X."/>
            <person name="Xing L."/>
            <person name="Huo D."/>
            <person name="Sun M."/>
            <person name="Wang L."/>
            <person name="Mercier A."/>
            <person name="Li F."/>
            <person name="Yang H."/>
            <person name="Xiang J."/>
        </authorList>
    </citation>
    <scope>NUCLEOTIDE SEQUENCE [LARGE SCALE GENOMIC DNA]</scope>
    <source>
        <strain evidence="2">Shaxun</strain>
        <tissue evidence="2">Muscle</tissue>
    </source>
</reference>
<organism evidence="2 3">
    <name type="scientific">Stichopus japonicus</name>
    <name type="common">Sea cucumber</name>
    <dbReference type="NCBI Taxonomy" id="307972"/>
    <lineage>
        <taxon>Eukaryota</taxon>
        <taxon>Metazoa</taxon>
        <taxon>Echinodermata</taxon>
        <taxon>Eleutherozoa</taxon>
        <taxon>Echinozoa</taxon>
        <taxon>Holothuroidea</taxon>
        <taxon>Aspidochirotacea</taxon>
        <taxon>Aspidochirotida</taxon>
        <taxon>Stichopodidae</taxon>
        <taxon>Apostichopus</taxon>
    </lineage>
</organism>
<dbReference type="SUPFAM" id="SSF55785">
    <property type="entry name" value="PYP-like sensor domain (PAS domain)"/>
    <property type="match status" value="1"/>
</dbReference>
<evidence type="ECO:0000313" key="3">
    <source>
        <dbReference type="Proteomes" id="UP000230750"/>
    </source>
</evidence>
<dbReference type="Proteomes" id="UP000230750">
    <property type="component" value="Unassembled WGS sequence"/>
</dbReference>
<gene>
    <name evidence="2" type="ORF">BSL78_00842</name>
</gene>
<protein>
    <recommendedName>
        <fullName evidence="1">PAS domain-containing protein</fullName>
    </recommendedName>
</protein>
<dbReference type="OrthoDB" id="447251at2759"/>
<dbReference type="InterPro" id="IPR035965">
    <property type="entry name" value="PAS-like_dom_sf"/>
</dbReference>
<dbReference type="InterPro" id="IPR050818">
    <property type="entry name" value="KCNH_animal-type"/>
</dbReference>
<dbReference type="GO" id="GO:0005886">
    <property type="term" value="C:plasma membrane"/>
    <property type="evidence" value="ECO:0007669"/>
    <property type="project" value="TreeGrafter"/>
</dbReference>
<comment type="caution">
    <text evidence="2">The sequence shown here is derived from an EMBL/GenBank/DDBJ whole genome shotgun (WGS) entry which is preliminary data.</text>
</comment>
<dbReference type="GO" id="GO:0042391">
    <property type="term" value="P:regulation of membrane potential"/>
    <property type="evidence" value="ECO:0007669"/>
    <property type="project" value="TreeGrafter"/>
</dbReference>
<dbReference type="Pfam" id="PF13426">
    <property type="entry name" value="PAS_9"/>
    <property type="match status" value="1"/>
</dbReference>
<dbReference type="PANTHER" id="PTHR10217:SF548">
    <property type="entry name" value="GH12235P"/>
    <property type="match status" value="1"/>
</dbReference>
<evidence type="ECO:0000259" key="1">
    <source>
        <dbReference type="Pfam" id="PF13426"/>
    </source>
</evidence>